<dbReference type="AlphaFoldDB" id="A0AAD9QSY3"/>
<evidence type="ECO:0000256" key="1">
    <source>
        <dbReference type="ARBA" id="ARBA00001933"/>
    </source>
</evidence>
<dbReference type="GO" id="GO:0019148">
    <property type="term" value="F:D-cysteine desulfhydrase activity"/>
    <property type="evidence" value="ECO:0007669"/>
    <property type="project" value="TreeGrafter"/>
</dbReference>
<dbReference type="Gene3D" id="3.40.50.1100">
    <property type="match status" value="2"/>
</dbReference>
<dbReference type="Pfam" id="PF00291">
    <property type="entry name" value="PALP"/>
    <property type="match status" value="1"/>
</dbReference>
<comment type="caution">
    <text evidence="5">The sequence shown here is derived from an EMBL/GenBank/DDBJ whole genome shotgun (WGS) entry which is preliminary data.</text>
</comment>
<reference evidence="5" key="1">
    <citation type="journal article" date="2023" name="G3 (Bethesda)">
        <title>Whole genome assembly and annotation of the endangered Caribbean coral Acropora cervicornis.</title>
        <authorList>
            <person name="Selwyn J.D."/>
            <person name="Vollmer S.V."/>
        </authorList>
    </citation>
    <scope>NUCLEOTIDE SEQUENCE</scope>
    <source>
        <strain evidence="5">K2</strain>
    </source>
</reference>
<dbReference type="InterPro" id="IPR001926">
    <property type="entry name" value="TrpB-like_PALP"/>
</dbReference>
<gene>
    <name evidence="5" type="ORF">P5673_009144</name>
</gene>
<dbReference type="SUPFAM" id="SSF53686">
    <property type="entry name" value="Tryptophan synthase beta subunit-like PLP-dependent enzymes"/>
    <property type="match status" value="1"/>
</dbReference>
<keyword evidence="3" id="KW-0663">Pyridoxal phosphate</keyword>
<name>A0AAD9QSY3_ACRCE</name>
<sequence>MSRNIVRSVRRLSDLQKYKPPKWAASLKDIPQHFVQLAQRNTPIHPWDLSQLPKGFSLFIKRDDLTGNTLSGNKVRKLDFLLADALSKNCDTIFTCGGLQNQKGSSVYQIEVGGSSYTGMFGYLTAFQELIEQNVLENFDDIVVTVGSGGSASGIAIGNYLTGSKLKCHAVNVSDNAAYFYNKINEDLQAGGLDVQAEEIIDIIDGYKGRGYGLSTQHELGGYLNFSNSCSKLIFKCTPTTNMHRP</sequence>
<proteinExistence type="inferred from homology"/>
<comment type="cofactor">
    <cofactor evidence="1">
        <name>pyridoxal 5'-phosphate</name>
        <dbReference type="ChEBI" id="CHEBI:597326"/>
    </cofactor>
</comment>
<dbReference type="PANTHER" id="PTHR43780:SF2">
    <property type="entry name" value="1-AMINOCYCLOPROPANE-1-CARBOXYLATE DEAMINASE-RELATED"/>
    <property type="match status" value="1"/>
</dbReference>
<reference evidence="5" key="2">
    <citation type="journal article" date="2023" name="Science">
        <title>Genomic signatures of disease resistance in endangered staghorn corals.</title>
        <authorList>
            <person name="Vollmer S.V."/>
            <person name="Selwyn J.D."/>
            <person name="Despard B.A."/>
            <person name="Roesel C.L."/>
        </authorList>
    </citation>
    <scope>NUCLEOTIDE SEQUENCE</scope>
    <source>
        <strain evidence="5">K2</strain>
    </source>
</reference>
<evidence type="ECO:0000256" key="3">
    <source>
        <dbReference type="ARBA" id="ARBA00022898"/>
    </source>
</evidence>
<evidence type="ECO:0000259" key="4">
    <source>
        <dbReference type="Pfam" id="PF00291"/>
    </source>
</evidence>
<dbReference type="Proteomes" id="UP001249851">
    <property type="component" value="Unassembled WGS sequence"/>
</dbReference>
<keyword evidence="6" id="KW-1185">Reference proteome</keyword>
<organism evidence="5 6">
    <name type="scientific">Acropora cervicornis</name>
    <name type="common">Staghorn coral</name>
    <dbReference type="NCBI Taxonomy" id="6130"/>
    <lineage>
        <taxon>Eukaryota</taxon>
        <taxon>Metazoa</taxon>
        <taxon>Cnidaria</taxon>
        <taxon>Anthozoa</taxon>
        <taxon>Hexacorallia</taxon>
        <taxon>Scleractinia</taxon>
        <taxon>Astrocoeniina</taxon>
        <taxon>Acroporidae</taxon>
        <taxon>Acropora</taxon>
    </lineage>
</organism>
<evidence type="ECO:0000256" key="2">
    <source>
        <dbReference type="ARBA" id="ARBA00008639"/>
    </source>
</evidence>
<dbReference type="InterPro" id="IPR027278">
    <property type="entry name" value="ACCD_DCysDesulf"/>
</dbReference>
<dbReference type="EMBL" id="JARQWQ010000016">
    <property type="protein sequence ID" value="KAK2566526.1"/>
    <property type="molecule type" value="Genomic_DNA"/>
</dbReference>
<feature type="domain" description="Tryptophan synthase beta chain-like PALP" evidence="4">
    <location>
        <begin position="108"/>
        <end position="217"/>
    </location>
</feature>
<evidence type="ECO:0000313" key="5">
    <source>
        <dbReference type="EMBL" id="KAK2566526.1"/>
    </source>
</evidence>
<protein>
    <submittedName>
        <fullName evidence="5">Bifunctional D-cysteine desulfhydrase/1-aminocyclopropane-1-carboxylate deaminase</fullName>
    </submittedName>
</protein>
<dbReference type="InterPro" id="IPR036052">
    <property type="entry name" value="TrpB-like_PALP_sf"/>
</dbReference>
<dbReference type="PANTHER" id="PTHR43780">
    <property type="entry name" value="1-AMINOCYCLOPROPANE-1-CARBOXYLATE DEAMINASE-RELATED"/>
    <property type="match status" value="1"/>
</dbReference>
<accession>A0AAD9QSY3</accession>
<comment type="similarity">
    <text evidence="2">Belongs to the ACC deaminase/D-cysteine desulfhydrase family.</text>
</comment>
<evidence type="ECO:0000313" key="6">
    <source>
        <dbReference type="Proteomes" id="UP001249851"/>
    </source>
</evidence>